<dbReference type="PROSITE" id="PS00973">
    <property type="entry name" value="USP_2"/>
    <property type="match status" value="1"/>
</dbReference>
<evidence type="ECO:0000256" key="1">
    <source>
        <dbReference type="ARBA" id="ARBA00000707"/>
    </source>
</evidence>
<feature type="compositionally biased region" description="Basic and acidic residues" evidence="3">
    <location>
        <begin position="42"/>
        <end position="68"/>
    </location>
</feature>
<dbReference type="Proteomes" id="UP001174909">
    <property type="component" value="Unassembled WGS sequence"/>
</dbReference>
<protein>
    <recommendedName>
        <fullName evidence="2">Ubiquitin carboxyl-terminal hydrolase</fullName>
        <ecNumber evidence="2">3.4.19.12</ecNumber>
    </recommendedName>
</protein>
<gene>
    <name evidence="5" type="ORF">GBAR_LOCUS10299</name>
</gene>
<feature type="compositionally biased region" description="Low complexity" evidence="3">
    <location>
        <begin position="70"/>
        <end position="83"/>
    </location>
</feature>
<feature type="compositionally biased region" description="Basic residues" evidence="3">
    <location>
        <begin position="694"/>
        <end position="706"/>
    </location>
</feature>
<accession>A0AA35RTY8</accession>
<evidence type="ECO:0000313" key="6">
    <source>
        <dbReference type="Proteomes" id="UP001174909"/>
    </source>
</evidence>
<dbReference type="PANTHER" id="PTHR21646:SF14">
    <property type="entry name" value="FI05488P"/>
    <property type="match status" value="1"/>
</dbReference>
<sequence length="966" mass="109018">MSVEDYSRSEENENMERHVRKAKKKKMKHLRSFMSVFIGGLRQKENGEEKKEEDIASTRHRQRDERNGLARSVAGGSSVAAGRGADERGGDGSRRRNSFQGGAPSPRHHPQLQRPPGLVFPPQQQQLRGLHNHGNTCFMNAVLQCLGNTDRLAEYFVTDAYKGDFNKNGSKLTTSSNVTEQFALLLKCLWSGQYNPVVSSRFKEMVGRATEQYQGTAQHDAQEFFLWLLDNIHEDLNQAAARRYKPLKDTLGRPDEEVAAEVLASHLQRNNSFIQNLFQGQFRSALICPSCSTRSCTFDPYVTISLPLPQRETRPVYVTVVYRAAHRNMRVFGVNVSIDGSIRELRNKLAELCGVHRQHLVLADLSGDGFHRAFYDDQHISVAHPSDLVHAFECPPYKGDNPEAYSQTNPSGSKELLLILVVNKCGQTHFGRMFGRPLILRVWRDLTHQLFQSVVLKNMAQFLRDGVRLPEVCRSGNLFKCRVVDGLPGRCVLPTDVEHPFYSPSVDKAMNVSMVYGGPTHIKLVCEWEPETKAAVFGVVPDQHPMPHESVAELRQYYEQPLQTSLTDSLNIYTREETLNREDSWFCPHCKQQQQDATKKITLWTLPDVLVIHLKRFRQIGYIRTKLSTLVMFPITGLDMTPFLAPRSSTQSRPSSATPSYKTQRSTTKSVHFEDENGRQQKSPLGRSVSAGKGKGKRFLFPRRKQQTTPPEKKGERKTGKSDSVKKSPQHSRSASMEGERRRSRSPDAPRTSCSPPVGSESPMSVRSVPSNIERFQLKPHHRYFLPPSPLDHTPSSLDDTRLSNMYDLFAVCNHSGTLSRGHYTAFCRNPTDGRWYSYDDSTVQPIPEDHLITSGAYMLFYVRQSLLSSSPLSSSESSQSSCNSANHWINHMPPFKLDLNDYHEELCQLQRQSKQFSQQGYDGHTEFQARGGEGRSRARLDSSNSVLSAPPNVGLQVSPPASAQD</sequence>
<feature type="non-terminal residue" evidence="5">
    <location>
        <position position="1"/>
    </location>
</feature>
<dbReference type="GO" id="GO:0016579">
    <property type="term" value="P:protein deubiquitination"/>
    <property type="evidence" value="ECO:0007669"/>
    <property type="project" value="InterPro"/>
</dbReference>
<dbReference type="Pfam" id="PF00443">
    <property type="entry name" value="UCH"/>
    <property type="match status" value="1"/>
</dbReference>
<dbReference type="SUPFAM" id="SSF54001">
    <property type="entry name" value="Cysteine proteinases"/>
    <property type="match status" value="1"/>
</dbReference>
<comment type="similarity">
    <text evidence="2">Belongs to the peptidase C19 family.</text>
</comment>
<feature type="compositionally biased region" description="Basic and acidic residues" evidence="3">
    <location>
        <begin position="711"/>
        <end position="726"/>
    </location>
</feature>
<dbReference type="EMBL" id="CASHTH010001567">
    <property type="protein sequence ID" value="CAI8016818.1"/>
    <property type="molecule type" value="Genomic_DNA"/>
</dbReference>
<reference evidence="5" key="1">
    <citation type="submission" date="2023-03" db="EMBL/GenBank/DDBJ databases">
        <authorList>
            <person name="Steffen K."/>
            <person name="Cardenas P."/>
        </authorList>
    </citation>
    <scope>NUCLEOTIDE SEQUENCE</scope>
</reference>
<feature type="domain" description="USP" evidence="4">
    <location>
        <begin position="128"/>
        <end position="865"/>
    </location>
</feature>
<dbReference type="EC" id="3.4.19.12" evidence="2"/>
<keyword evidence="2" id="KW-0788">Thiol protease</keyword>
<comment type="catalytic activity">
    <reaction evidence="1 2">
        <text>Thiol-dependent hydrolysis of ester, thioester, amide, peptide and isopeptide bonds formed by the C-terminal Gly of ubiquitin (a 76-residue protein attached to proteins as an intracellular targeting signal).</text>
        <dbReference type="EC" id="3.4.19.12"/>
    </reaction>
</comment>
<feature type="compositionally biased region" description="Basic and acidic residues" evidence="3">
    <location>
        <begin position="924"/>
        <end position="941"/>
    </location>
</feature>
<dbReference type="PROSITE" id="PS50235">
    <property type="entry name" value="USP_3"/>
    <property type="match status" value="1"/>
</dbReference>
<feature type="compositionally biased region" description="Basic and acidic residues" evidence="3">
    <location>
        <begin position="738"/>
        <end position="748"/>
    </location>
</feature>
<dbReference type="Gene3D" id="3.90.70.10">
    <property type="entry name" value="Cysteine proteinases"/>
    <property type="match status" value="3"/>
</dbReference>
<keyword evidence="6" id="KW-1185">Reference proteome</keyword>
<feature type="compositionally biased region" description="Basic and acidic residues" evidence="3">
    <location>
        <begin position="1"/>
        <end position="17"/>
    </location>
</feature>
<feature type="compositionally biased region" description="Polar residues" evidence="3">
    <location>
        <begin position="647"/>
        <end position="670"/>
    </location>
</feature>
<name>A0AA35RTY8_GEOBA</name>
<feature type="compositionally biased region" description="Basic and acidic residues" evidence="3">
    <location>
        <begin position="84"/>
        <end position="94"/>
    </location>
</feature>
<dbReference type="AlphaFoldDB" id="A0AA35RTY8"/>
<dbReference type="PANTHER" id="PTHR21646">
    <property type="entry name" value="UBIQUITIN CARBOXYL-TERMINAL HYDROLASE"/>
    <property type="match status" value="1"/>
</dbReference>
<evidence type="ECO:0000313" key="5">
    <source>
        <dbReference type="EMBL" id="CAI8016818.1"/>
    </source>
</evidence>
<dbReference type="PROSITE" id="PS00972">
    <property type="entry name" value="USP_1"/>
    <property type="match status" value="1"/>
</dbReference>
<dbReference type="InterPro" id="IPR050185">
    <property type="entry name" value="Ub_carboxyl-term_hydrolase"/>
</dbReference>
<feature type="compositionally biased region" description="Basic residues" evidence="3">
    <location>
        <begin position="18"/>
        <end position="31"/>
    </location>
</feature>
<dbReference type="InterPro" id="IPR001394">
    <property type="entry name" value="Peptidase_C19_UCH"/>
</dbReference>
<feature type="region of interest" description="Disordered" evidence="3">
    <location>
        <begin position="914"/>
        <end position="966"/>
    </location>
</feature>
<proteinExistence type="inferred from homology"/>
<evidence type="ECO:0000256" key="2">
    <source>
        <dbReference type="RuleBase" id="RU366025"/>
    </source>
</evidence>
<evidence type="ECO:0000256" key="3">
    <source>
        <dbReference type="SAM" id="MobiDB-lite"/>
    </source>
</evidence>
<dbReference type="GO" id="GO:0004843">
    <property type="term" value="F:cysteine-type deubiquitinase activity"/>
    <property type="evidence" value="ECO:0007669"/>
    <property type="project" value="UniProtKB-UniRule"/>
</dbReference>
<dbReference type="InterPro" id="IPR028889">
    <property type="entry name" value="USP"/>
</dbReference>
<dbReference type="GO" id="GO:0006508">
    <property type="term" value="P:proteolysis"/>
    <property type="evidence" value="ECO:0007669"/>
    <property type="project" value="UniProtKB-KW"/>
</dbReference>
<comment type="caution">
    <text evidence="5">The sequence shown here is derived from an EMBL/GenBank/DDBJ whole genome shotgun (WGS) entry which is preliminary data.</text>
</comment>
<dbReference type="InterPro" id="IPR018200">
    <property type="entry name" value="USP_CS"/>
</dbReference>
<dbReference type="InterPro" id="IPR038765">
    <property type="entry name" value="Papain-like_cys_pep_sf"/>
</dbReference>
<keyword evidence="2 5" id="KW-0378">Hydrolase</keyword>
<organism evidence="5 6">
    <name type="scientific">Geodia barretti</name>
    <name type="common">Barrett's horny sponge</name>
    <dbReference type="NCBI Taxonomy" id="519541"/>
    <lineage>
        <taxon>Eukaryota</taxon>
        <taxon>Metazoa</taxon>
        <taxon>Porifera</taxon>
        <taxon>Demospongiae</taxon>
        <taxon>Heteroscleromorpha</taxon>
        <taxon>Tetractinellida</taxon>
        <taxon>Astrophorina</taxon>
        <taxon>Geodiidae</taxon>
        <taxon>Geodia</taxon>
    </lineage>
</organism>
<keyword evidence="2" id="KW-0833">Ubl conjugation pathway</keyword>
<feature type="region of interest" description="Disordered" evidence="3">
    <location>
        <begin position="1"/>
        <end position="123"/>
    </location>
</feature>
<evidence type="ECO:0000259" key="4">
    <source>
        <dbReference type="PROSITE" id="PS50235"/>
    </source>
</evidence>
<feature type="region of interest" description="Disordered" evidence="3">
    <location>
        <begin position="646"/>
        <end position="769"/>
    </location>
</feature>
<keyword evidence="2" id="KW-0645">Protease</keyword>